<dbReference type="CDD" id="cd13530">
    <property type="entry name" value="PBP2_peptides_like"/>
    <property type="match status" value="1"/>
</dbReference>
<accession>A0A4V1QTN8</accession>
<evidence type="ECO:0000259" key="3">
    <source>
        <dbReference type="SMART" id="SM00062"/>
    </source>
</evidence>
<dbReference type="InterPro" id="IPR001638">
    <property type="entry name" value="Solute-binding_3/MltF_N"/>
</dbReference>
<evidence type="ECO:0000313" key="5">
    <source>
        <dbReference type="Proteomes" id="UP000293345"/>
    </source>
</evidence>
<dbReference type="SUPFAM" id="SSF53850">
    <property type="entry name" value="Periplasmic binding protein-like II"/>
    <property type="match status" value="1"/>
</dbReference>
<keyword evidence="1 2" id="KW-0732">Signal</keyword>
<dbReference type="PROSITE" id="PS51257">
    <property type="entry name" value="PROKAR_LIPOPROTEIN"/>
    <property type="match status" value="1"/>
</dbReference>
<feature type="chain" id="PRO_5020864815" evidence="2">
    <location>
        <begin position="26"/>
        <end position="271"/>
    </location>
</feature>
<dbReference type="Proteomes" id="UP000293345">
    <property type="component" value="Unassembled WGS sequence"/>
</dbReference>
<dbReference type="EMBL" id="SDPW01000001">
    <property type="protein sequence ID" value="RXZ53117.1"/>
    <property type="molecule type" value="Genomic_DNA"/>
</dbReference>
<proteinExistence type="predicted"/>
<dbReference type="AlphaFoldDB" id="A0A4V1QTN8"/>
<gene>
    <name evidence="4" type="ORF">ET524_00350</name>
</gene>
<reference evidence="4 5" key="1">
    <citation type="submission" date="2019-01" db="EMBL/GenBank/DDBJ databases">
        <title>Senegalimassilia sp. nov. KGMB04484 isolated human feces.</title>
        <authorList>
            <person name="Han K.-I."/>
            <person name="Kim J.-S."/>
            <person name="Lee K.C."/>
            <person name="Suh M.K."/>
            <person name="Eom M.K."/>
            <person name="Lee J.H."/>
            <person name="Park S.-H."/>
            <person name="Kang S.W."/>
            <person name="Park J.-E."/>
            <person name="Oh B.S."/>
            <person name="Yu S.Y."/>
            <person name="Choi S.-H."/>
            <person name="Lee D.H."/>
            <person name="Yoon H."/>
            <person name="Kim B.-Y."/>
            <person name="Lee J.H."/>
            <person name="Lee J.-S."/>
        </authorList>
    </citation>
    <scope>NUCLEOTIDE SEQUENCE [LARGE SCALE GENOMIC DNA]</scope>
    <source>
        <strain evidence="4 5">KGMB04484</strain>
    </source>
</reference>
<feature type="domain" description="Solute-binding protein family 3/N-terminal" evidence="3">
    <location>
        <begin position="37"/>
        <end position="260"/>
    </location>
</feature>
<feature type="signal peptide" evidence="2">
    <location>
        <begin position="1"/>
        <end position="25"/>
    </location>
</feature>
<dbReference type="Gene3D" id="3.40.190.10">
    <property type="entry name" value="Periplasmic binding protein-like II"/>
    <property type="match status" value="2"/>
</dbReference>
<dbReference type="SMART" id="SM00062">
    <property type="entry name" value="PBPb"/>
    <property type="match status" value="1"/>
</dbReference>
<sequence>MRKRRLIAITAIVFALALLVGCAQSGESSQTTDGLQPITVGADVYPPYSSNDENGVPSGIDVDIATEAFRRIGYKPEFTYIPWEKKTERLAAGDIDCIMSCFSMTGREDDYRWAGPYLASRQVIAVDPQSSIYSLSDLAGKTIAVQATTKPESIISNGTNADMPEVGKMFSFSDRSYLVPALSKGYVDAIAAHETSLLQYEKDFGVDLRVLDESLLDVGLGCAFDLNDERGIAEALQGAFDDMLADGTMESILKRYFDDPSPFLNVEGLHE</sequence>
<keyword evidence="5" id="KW-1185">Reference proteome</keyword>
<evidence type="ECO:0000313" key="4">
    <source>
        <dbReference type="EMBL" id="RXZ53117.1"/>
    </source>
</evidence>
<protein>
    <submittedName>
        <fullName evidence="4">Amino acid ABC transporter substrate-binding protein</fullName>
    </submittedName>
</protein>
<dbReference type="RefSeq" id="WP_129422848.1">
    <property type="nucleotide sequence ID" value="NZ_SDPW01000001.1"/>
</dbReference>
<dbReference type="Pfam" id="PF00497">
    <property type="entry name" value="SBP_bac_3"/>
    <property type="match status" value="1"/>
</dbReference>
<evidence type="ECO:0000256" key="2">
    <source>
        <dbReference type="SAM" id="SignalP"/>
    </source>
</evidence>
<dbReference type="PANTHER" id="PTHR35936">
    <property type="entry name" value="MEMBRANE-BOUND LYTIC MUREIN TRANSGLYCOSYLASE F"/>
    <property type="match status" value="1"/>
</dbReference>
<comment type="caution">
    <text evidence="4">The sequence shown here is derived from an EMBL/GenBank/DDBJ whole genome shotgun (WGS) entry which is preliminary data.</text>
</comment>
<dbReference type="OrthoDB" id="9814902at2"/>
<evidence type="ECO:0000256" key="1">
    <source>
        <dbReference type="ARBA" id="ARBA00022729"/>
    </source>
</evidence>
<name>A0A4V1QTN8_9ACTN</name>
<organism evidence="4 5">
    <name type="scientific">Senegalimassilia faecalis</name>
    <dbReference type="NCBI Taxonomy" id="2509433"/>
    <lineage>
        <taxon>Bacteria</taxon>
        <taxon>Bacillati</taxon>
        <taxon>Actinomycetota</taxon>
        <taxon>Coriobacteriia</taxon>
        <taxon>Coriobacteriales</taxon>
        <taxon>Coriobacteriaceae</taxon>
        <taxon>Senegalimassilia</taxon>
    </lineage>
</organism>